<feature type="non-terminal residue" evidence="2">
    <location>
        <position position="1"/>
    </location>
</feature>
<keyword evidence="3" id="KW-1185">Reference proteome</keyword>
<dbReference type="InterPro" id="IPR013863">
    <property type="entry name" value="VID27_C"/>
</dbReference>
<dbReference type="Proteomes" id="UP000265618">
    <property type="component" value="Unassembled WGS sequence"/>
</dbReference>
<gene>
    <name evidence="2" type="ORF">KIPB_007972</name>
</gene>
<proteinExistence type="predicted"/>
<organism evidence="2 3">
    <name type="scientific">Kipferlia bialata</name>
    <dbReference type="NCBI Taxonomy" id="797122"/>
    <lineage>
        <taxon>Eukaryota</taxon>
        <taxon>Metamonada</taxon>
        <taxon>Carpediemonas-like organisms</taxon>
        <taxon>Kipferlia</taxon>
    </lineage>
</organism>
<dbReference type="AlphaFoldDB" id="A0A9K3D251"/>
<evidence type="ECO:0000259" key="1">
    <source>
        <dbReference type="Pfam" id="PF08553"/>
    </source>
</evidence>
<feature type="domain" description="Vacuolar import/degradation Vid27 C-terminal" evidence="1">
    <location>
        <begin position="2"/>
        <end position="66"/>
    </location>
</feature>
<name>A0A9K3D251_9EUKA</name>
<dbReference type="Pfam" id="PF08553">
    <property type="entry name" value="VID27"/>
    <property type="match status" value="1"/>
</dbReference>
<accession>A0A9K3D251</accession>
<sequence>MTDNAFVMQDDHIGVFKMDRDNVRQRNNVALEAGMARPDKVVLQNKDRTVFYTGKQAEEGIVQFDMIQ</sequence>
<protein>
    <recommendedName>
        <fullName evidence="1">Vacuolar import/degradation Vid27 C-terminal domain-containing protein</fullName>
    </recommendedName>
</protein>
<reference evidence="2 3" key="1">
    <citation type="journal article" date="2018" name="PLoS ONE">
        <title>The draft genome of Kipferlia bialata reveals reductive genome evolution in fornicate parasites.</title>
        <authorList>
            <person name="Tanifuji G."/>
            <person name="Takabayashi S."/>
            <person name="Kume K."/>
            <person name="Takagi M."/>
            <person name="Nakayama T."/>
            <person name="Kamikawa R."/>
            <person name="Inagaki Y."/>
            <person name="Hashimoto T."/>
        </authorList>
    </citation>
    <scope>NUCLEOTIDE SEQUENCE [LARGE SCALE GENOMIC DNA]</scope>
    <source>
        <strain evidence="2">NY0173</strain>
    </source>
</reference>
<comment type="caution">
    <text evidence="2">The sequence shown here is derived from an EMBL/GenBank/DDBJ whole genome shotgun (WGS) entry which is preliminary data.</text>
</comment>
<evidence type="ECO:0000313" key="3">
    <source>
        <dbReference type="Proteomes" id="UP000265618"/>
    </source>
</evidence>
<evidence type="ECO:0000313" key="2">
    <source>
        <dbReference type="EMBL" id="GIQ86170.1"/>
    </source>
</evidence>
<dbReference type="EMBL" id="BDIP01002360">
    <property type="protein sequence ID" value="GIQ86170.1"/>
    <property type="molecule type" value="Genomic_DNA"/>
</dbReference>